<dbReference type="GO" id="GO:0000139">
    <property type="term" value="C:Golgi membrane"/>
    <property type="evidence" value="ECO:0007669"/>
    <property type="project" value="UniProtKB-SubCell"/>
</dbReference>
<evidence type="ECO:0000256" key="6">
    <source>
        <dbReference type="ARBA" id="ARBA00023034"/>
    </source>
</evidence>
<evidence type="ECO:0000256" key="2">
    <source>
        <dbReference type="ARBA" id="ARBA00006653"/>
    </source>
</evidence>
<evidence type="ECO:0000313" key="9">
    <source>
        <dbReference type="Proteomes" id="UP001210925"/>
    </source>
</evidence>
<dbReference type="AlphaFoldDB" id="A0AAD5Y8Z8"/>
<keyword evidence="7" id="KW-0472">Membrane</keyword>
<dbReference type="GO" id="GO:0006891">
    <property type="term" value="P:intra-Golgi vesicle-mediated transport"/>
    <property type="evidence" value="ECO:0007669"/>
    <property type="project" value="InterPro"/>
</dbReference>
<dbReference type="PANTHER" id="PTHR31658">
    <property type="entry name" value="CONSERVED OLIGOMERIC GOLGI COMPLEX SUBUNIT 1"/>
    <property type="match status" value="1"/>
</dbReference>
<proteinExistence type="inferred from homology"/>
<comment type="caution">
    <text evidence="8">The sequence shown here is derived from an EMBL/GenBank/DDBJ whole genome shotgun (WGS) entry which is preliminary data.</text>
</comment>
<keyword evidence="6" id="KW-0333">Golgi apparatus</keyword>
<keyword evidence="4" id="KW-0813">Transport</keyword>
<evidence type="ECO:0000256" key="4">
    <source>
        <dbReference type="ARBA" id="ARBA00022448"/>
    </source>
</evidence>
<dbReference type="PANTHER" id="PTHR31658:SF0">
    <property type="entry name" value="CONSERVED OLIGOMERIC GOLGI COMPLEX SUBUNIT 1"/>
    <property type="match status" value="1"/>
</dbReference>
<gene>
    <name evidence="8" type="primary">COG1</name>
    <name evidence="8" type="ORF">HK103_003579</name>
</gene>
<evidence type="ECO:0000313" key="8">
    <source>
        <dbReference type="EMBL" id="KAJ3258457.1"/>
    </source>
</evidence>
<comment type="similarity">
    <text evidence="2">Belongs to the COG1 family.</text>
</comment>
<protein>
    <recommendedName>
        <fullName evidence="3">Conserved oligomeric Golgi complex subunit 1</fullName>
    </recommendedName>
</protein>
<name>A0AAD5Y8Z8_9FUNG</name>
<dbReference type="GO" id="GO:0017119">
    <property type="term" value="C:Golgi transport complex"/>
    <property type="evidence" value="ECO:0007669"/>
    <property type="project" value="InterPro"/>
</dbReference>
<sequence>MEEDKVDAEILFQKHHVDELRSILLKIKDVIDAADAVGQMKQSTEELISSFKSIQDICRQSNIGSISSKQDSSAPGKSRLKIILVTLYPIAAQIRLLVVTPEHIWNATESGQFVTASRYYMIAKLVYSNIQSSTESMAAKYKTNFPVVKRQWEAIAPLKAQIVEKAISSVGMNDLREEKLLDALAAIGILENNTDSDLIQIFLKQRKKVLLEKLDLKEADPTVMRSNLMEVTKIIKFTVSCIHSLFYSNTDGSKLKNYLPSIFDARADISMSAFVKLYSENTNMSLLFRYLPASVKKYYPTMNTKTCIDNAALLQLSATWIDNVKSQVGSKLSGLLSKISKGTDLIEISDSVFRNIQSDFDNNESWLMLSTQLYATKTSLWTLLFHEKFIECCTAIIENVFRNIFTKKDVGNFLWGQKLGNFNLQTTSIDTIGQSQTPVIAEIQRKIHHSADLIHKDIQSMIVFYTNLISSLSAENNSKIQTDLEQLGKATQNSFEFALESYTHYLSEQLTGLENASATSDRNQDLIYLKMIFIGRVSKVVLELSKELLVLFDSANLLEGSRKTENSPEGHLLAKGLDELYVRSHKLWISFVSSNLYVHTLQSLKAVNWETCIQFRSLWEAPESGGDQIPIHPSNNLTEGLFDLCRSINQVDGFNMDQRCILLLLKASFNQIVKAYRELLHDQSTLRSKDGDLQLYFDLEFIAKTIGQCGTTVEDFSERNAAIASLKALVDKVLAFNCRNFPKKKYPRLTRM</sequence>
<dbReference type="GO" id="GO:0015031">
    <property type="term" value="P:protein transport"/>
    <property type="evidence" value="ECO:0007669"/>
    <property type="project" value="UniProtKB-KW"/>
</dbReference>
<evidence type="ECO:0000256" key="3">
    <source>
        <dbReference type="ARBA" id="ARBA00020978"/>
    </source>
</evidence>
<dbReference type="EMBL" id="JADGKB010000027">
    <property type="protein sequence ID" value="KAJ3258457.1"/>
    <property type="molecule type" value="Genomic_DNA"/>
</dbReference>
<reference evidence="8" key="1">
    <citation type="submission" date="2020-05" db="EMBL/GenBank/DDBJ databases">
        <title>Phylogenomic resolution of chytrid fungi.</title>
        <authorList>
            <person name="Stajich J.E."/>
            <person name="Amses K."/>
            <person name="Simmons R."/>
            <person name="Seto K."/>
            <person name="Myers J."/>
            <person name="Bonds A."/>
            <person name="Quandt C.A."/>
            <person name="Barry K."/>
            <person name="Liu P."/>
            <person name="Grigoriev I."/>
            <person name="Longcore J.E."/>
            <person name="James T.Y."/>
        </authorList>
    </citation>
    <scope>NUCLEOTIDE SEQUENCE</scope>
    <source>
        <strain evidence="8">PLAUS21</strain>
    </source>
</reference>
<organism evidence="8 9">
    <name type="scientific">Boothiomyces macroporosus</name>
    <dbReference type="NCBI Taxonomy" id="261099"/>
    <lineage>
        <taxon>Eukaryota</taxon>
        <taxon>Fungi</taxon>
        <taxon>Fungi incertae sedis</taxon>
        <taxon>Chytridiomycota</taxon>
        <taxon>Chytridiomycota incertae sedis</taxon>
        <taxon>Chytridiomycetes</taxon>
        <taxon>Rhizophydiales</taxon>
        <taxon>Terramycetaceae</taxon>
        <taxon>Boothiomyces</taxon>
    </lineage>
</organism>
<dbReference type="InterPro" id="IPR033370">
    <property type="entry name" value="COG1"/>
</dbReference>
<evidence type="ECO:0000256" key="7">
    <source>
        <dbReference type="ARBA" id="ARBA00023136"/>
    </source>
</evidence>
<dbReference type="Proteomes" id="UP001210925">
    <property type="component" value="Unassembled WGS sequence"/>
</dbReference>
<accession>A0AAD5Y8Z8</accession>
<comment type="subcellular location">
    <subcellularLocation>
        <location evidence="1">Golgi apparatus membrane</location>
        <topology evidence="1">Peripheral membrane protein</topology>
    </subcellularLocation>
</comment>
<keyword evidence="5" id="KW-0653">Protein transport</keyword>
<keyword evidence="9" id="KW-1185">Reference proteome</keyword>
<evidence type="ECO:0000256" key="1">
    <source>
        <dbReference type="ARBA" id="ARBA00004395"/>
    </source>
</evidence>
<evidence type="ECO:0000256" key="5">
    <source>
        <dbReference type="ARBA" id="ARBA00022927"/>
    </source>
</evidence>